<sequence>MLPGQVLRANGEPVAQNTRLGWVVAGNIKDSQITNLTSANLNLYDDLKRFWEIESTPAAKTLDLTPEEKFCEEHFLSNSKINSDGRFEVKLPFLKTNLKLGNSYNGALLRLKAMERRFLQDPEICKLYKQFMLEYIDLGHMKRTEDDLDEIHDHGKFYLPHHFVLKNSTTTKFQAVFDGSYKTENSVSLNEMLEVGAKQRDIFEMLLDFRIGNFAVTADITKMYRQQSFVSIHKTWEVADFGGMGQTFFIKILTIGHLKILHLNESLRNCLNKEVTYFFKILHN</sequence>
<comment type="caution">
    <text evidence="1">The sequence shown here is derived from an EMBL/GenBank/DDBJ whole genome shotgun (WGS) entry which is preliminary data.</text>
</comment>
<evidence type="ECO:0000313" key="2">
    <source>
        <dbReference type="Proteomes" id="UP001054837"/>
    </source>
</evidence>
<dbReference type="GO" id="GO:0003964">
    <property type="term" value="F:RNA-directed DNA polymerase activity"/>
    <property type="evidence" value="ECO:0007669"/>
    <property type="project" value="UniProtKB-KW"/>
</dbReference>
<dbReference type="Proteomes" id="UP001054837">
    <property type="component" value="Unassembled WGS sequence"/>
</dbReference>
<proteinExistence type="predicted"/>
<keyword evidence="1" id="KW-0808">Transferase</keyword>
<protein>
    <submittedName>
        <fullName evidence="1">Reverse transcriptase</fullName>
    </submittedName>
</protein>
<dbReference type="AlphaFoldDB" id="A0AAV4WBK5"/>
<keyword evidence="1" id="KW-0695">RNA-directed DNA polymerase</keyword>
<name>A0AAV4WBK5_9ARAC</name>
<accession>A0AAV4WBK5</accession>
<gene>
    <name evidence="1" type="primary">Fcan01_16367</name>
    <name evidence="1" type="ORF">CDAR_548291</name>
</gene>
<dbReference type="PANTHER" id="PTHR47331:SF5">
    <property type="entry name" value="RIBONUCLEASE H"/>
    <property type="match status" value="1"/>
</dbReference>
<keyword evidence="1" id="KW-0548">Nucleotidyltransferase</keyword>
<organism evidence="1 2">
    <name type="scientific">Caerostris darwini</name>
    <dbReference type="NCBI Taxonomy" id="1538125"/>
    <lineage>
        <taxon>Eukaryota</taxon>
        <taxon>Metazoa</taxon>
        <taxon>Ecdysozoa</taxon>
        <taxon>Arthropoda</taxon>
        <taxon>Chelicerata</taxon>
        <taxon>Arachnida</taxon>
        <taxon>Araneae</taxon>
        <taxon>Araneomorphae</taxon>
        <taxon>Entelegynae</taxon>
        <taxon>Araneoidea</taxon>
        <taxon>Araneidae</taxon>
        <taxon>Caerostris</taxon>
    </lineage>
</organism>
<reference evidence="1 2" key="1">
    <citation type="submission" date="2021-06" db="EMBL/GenBank/DDBJ databases">
        <title>Caerostris darwini draft genome.</title>
        <authorList>
            <person name="Kono N."/>
            <person name="Arakawa K."/>
        </authorList>
    </citation>
    <scope>NUCLEOTIDE SEQUENCE [LARGE SCALE GENOMIC DNA]</scope>
</reference>
<dbReference type="PANTHER" id="PTHR47331">
    <property type="entry name" value="PHD-TYPE DOMAIN-CONTAINING PROTEIN"/>
    <property type="match status" value="1"/>
</dbReference>
<keyword evidence="2" id="KW-1185">Reference proteome</keyword>
<dbReference type="EMBL" id="BPLQ01014501">
    <property type="protein sequence ID" value="GIY80350.1"/>
    <property type="molecule type" value="Genomic_DNA"/>
</dbReference>
<evidence type="ECO:0000313" key="1">
    <source>
        <dbReference type="EMBL" id="GIY80350.1"/>
    </source>
</evidence>